<dbReference type="AlphaFoldDB" id="A0A8X6K9F5"/>
<evidence type="ECO:0000313" key="3">
    <source>
        <dbReference type="Proteomes" id="UP000887013"/>
    </source>
</evidence>
<reference evidence="2" key="1">
    <citation type="submission" date="2020-08" db="EMBL/GenBank/DDBJ databases">
        <title>Multicomponent nature underlies the extraordinary mechanical properties of spider dragline silk.</title>
        <authorList>
            <person name="Kono N."/>
            <person name="Nakamura H."/>
            <person name="Mori M."/>
            <person name="Yoshida Y."/>
            <person name="Ohtoshi R."/>
            <person name="Malay A.D."/>
            <person name="Moran D.A.P."/>
            <person name="Tomita M."/>
            <person name="Numata K."/>
            <person name="Arakawa K."/>
        </authorList>
    </citation>
    <scope>NUCLEOTIDE SEQUENCE</scope>
</reference>
<dbReference type="EMBL" id="BMAW01042214">
    <property type="protein sequence ID" value="GFS33102.1"/>
    <property type="molecule type" value="Genomic_DNA"/>
</dbReference>
<sequence length="87" mass="9655">MKSRDNNGPSPPLPPSRHERDSNSDNDLAYPPPTLDSFNGNASHSSSYHSQVHYSPRLPPHPLPSSLYATGRRRPPIPGLQLFLLMN</sequence>
<evidence type="ECO:0000313" key="2">
    <source>
        <dbReference type="EMBL" id="GFS33102.1"/>
    </source>
</evidence>
<dbReference type="Proteomes" id="UP000887013">
    <property type="component" value="Unassembled WGS sequence"/>
</dbReference>
<comment type="caution">
    <text evidence="2">The sequence shown here is derived from an EMBL/GenBank/DDBJ whole genome shotgun (WGS) entry which is preliminary data.</text>
</comment>
<organism evidence="2 3">
    <name type="scientific">Nephila pilipes</name>
    <name type="common">Giant wood spider</name>
    <name type="synonym">Nephila maculata</name>
    <dbReference type="NCBI Taxonomy" id="299642"/>
    <lineage>
        <taxon>Eukaryota</taxon>
        <taxon>Metazoa</taxon>
        <taxon>Ecdysozoa</taxon>
        <taxon>Arthropoda</taxon>
        <taxon>Chelicerata</taxon>
        <taxon>Arachnida</taxon>
        <taxon>Araneae</taxon>
        <taxon>Araneomorphae</taxon>
        <taxon>Entelegynae</taxon>
        <taxon>Araneoidea</taxon>
        <taxon>Nephilidae</taxon>
        <taxon>Nephila</taxon>
    </lineage>
</organism>
<keyword evidence="3" id="KW-1185">Reference proteome</keyword>
<proteinExistence type="predicted"/>
<feature type="compositionally biased region" description="Low complexity" evidence="1">
    <location>
        <begin position="43"/>
        <end position="56"/>
    </location>
</feature>
<name>A0A8X6K9F5_NEPPI</name>
<evidence type="ECO:0000256" key="1">
    <source>
        <dbReference type="SAM" id="MobiDB-lite"/>
    </source>
</evidence>
<gene>
    <name evidence="2" type="primary">NCL1_16329</name>
    <name evidence="2" type="ORF">NPIL_536201</name>
</gene>
<protein>
    <submittedName>
        <fullName evidence="2">Rho GTPase-activating protein</fullName>
    </submittedName>
</protein>
<feature type="region of interest" description="Disordered" evidence="1">
    <location>
        <begin position="1"/>
        <end position="76"/>
    </location>
</feature>
<accession>A0A8X6K9F5</accession>